<dbReference type="Pfam" id="PF07727">
    <property type="entry name" value="RVT_2"/>
    <property type="match status" value="1"/>
</dbReference>
<dbReference type="EMBL" id="LACB01000372">
    <property type="protein sequence ID" value="KAJ9484061.1"/>
    <property type="molecule type" value="Genomic_DNA"/>
</dbReference>
<organism evidence="2 3">
    <name type="scientific">Penicillium thymicola</name>
    <dbReference type="NCBI Taxonomy" id="293382"/>
    <lineage>
        <taxon>Eukaryota</taxon>
        <taxon>Fungi</taxon>
        <taxon>Dikarya</taxon>
        <taxon>Ascomycota</taxon>
        <taxon>Pezizomycotina</taxon>
        <taxon>Eurotiomycetes</taxon>
        <taxon>Eurotiomycetidae</taxon>
        <taxon>Eurotiales</taxon>
        <taxon>Aspergillaceae</taxon>
        <taxon>Penicillium</taxon>
    </lineage>
</organism>
<accession>A0AAI9X4W3</accession>
<evidence type="ECO:0000313" key="3">
    <source>
        <dbReference type="Proteomes" id="UP001227192"/>
    </source>
</evidence>
<dbReference type="CDD" id="cd09276">
    <property type="entry name" value="Rnase_HI_RT_non_LTR"/>
    <property type="match status" value="1"/>
</dbReference>
<keyword evidence="3" id="KW-1185">Reference proteome</keyword>
<dbReference type="InterPro" id="IPR043502">
    <property type="entry name" value="DNA/RNA_pol_sf"/>
</dbReference>
<protein>
    <recommendedName>
        <fullName evidence="1">Reverse transcriptase Ty1/copia-type domain-containing protein</fullName>
    </recommendedName>
</protein>
<dbReference type="GO" id="GO:0003676">
    <property type="term" value="F:nucleic acid binding"/>
    <property type="evidence" value="ECO:0007669"/>
    <property type="project" value="InterPro"/>
</dbReference>
<dbReference type="InterPro" id="IPR013103">
    <property type="entry name" value="RVT_2"/>
</dbReference>
<dbReference type="Gene3D" id="3.30.420.10">
    <property type="entry name" value="Ribonuclease H-like superfamily/Ribonuclease H"/>
    <property type="match status" value="1"/>
</dbReference>
<dbReference type="InterPro" id="IPR012337">
    <property type="entry name" value="RNaseH-like_sf"/>
</dbReference>
<reference evidence="2" key="1">
    <citation type="submission" date="2015-06" db="EMBL/GenBank/DDBJ databases">
        <authorList>
            <person name="Nguyen H."/>
        </authorList>
    </citation>
    <scope>NUCLEOTIDE SEQUENCE</scope>
    <source>
        <strain evidence="2">DAOM 180753</strain>
    </source>
</reference>
<dbReference type="InterPro" id="IPR036397">
    <property type="entry name" value="RNaseH_sf"/>
</dbReference>
<name>A0AAI9X4W3_PENTH</name>
<evidence type="ECO:0000259" key="1">
    <source>
        <dbReference type="Pfam" id="PF07727"/>
    </source>
</evidence>
<sequence>MDSVRCIIVSAVLRGWKPHQFDAVTALLHGDVDSSIYMELPEGFEELGYVCRLRRSLYGLKQAPRIWYQCVQRVLAARGFTMAQSDNCVFYKSNCVICVYVDDFLVAAAESHEIDQVQRALETEFQLQIIESQQVQVGPMGRWSVHVAELIGIFYAVGTVFKINHQRPRTENGETMYATILCDSRSALQAIQNPGNKSGQRIIHAILQAATEVQTSGIALCLQWIPGHCDNPGNDTTDRLAKEAASPGKTHPFRPLLTRKRALIRDKTHAQWEREWKASTKGGHLRKIDNTLPATYTRKLYGNLPRGRAYLLTQLRTAHNWLSTYAKTFGFRYNDQCVCGAQETVTHVLVDYPNLREIRRDLRPEAGDAFNDVSSLLGGSTEGKRGKPDIVSRARTVKAVLDFAEVSQRFKSRAP</sequence>
<gene>
    <name evidence="2" type="ORF">VN97_g9328</name>
</gene>
<dbReference type="AlphaFoldDB" id="A0AAI9X4W3"/>
<reference evidence="2" key="2">
    <citation type="journal article" date="2016" name="Fungal Biol.">
        <title>Ochratoxin A production by Penicillium thymicola.</title>
        <authorList>
            <person name="Nguyen H.D.T."/>
            <person name="McMullin D.R."/>
            <person name="Ponomareva E."/>
            <person name="Riley R."/>
            <person name="Pomraning K.R."/>
            <person name="Baker S.E."/>
            <person name="Seifert K.A."/>
        </authorList>
    </citation>
    <scope>NUCLEOTIDE SEQUENCE</scope>
    <source>
        <strain evidence="2">DAOM 180753</strain>
    </source>
</reference>
<dbReference type="SUPFAM" id="SSF56672">
    <property type="entry name" value="DNA/RNA polymerases"/>
    <property type="match status" value="1"/>
</dbReference>
<evidence type="ECO:0000313" key="2">
    <source>
        <dbReference type="EMBL" id="KAJ9484061.1"/>
    </source>
</evidence>
<comment type="caution">
    <text evidence="2">The sequence shown here is derived from an EMBL/GenBank/DDBJ whole genome shotgun (WGS) entry which is preliminary data.</text>
</comment>
<dbReference type="SUPFAM" id="SSF53098">
    <property type="entry name" value="Ribonuclease H-like"/>
    <property type="match status" value="1"/>
</dbReference>
<dbReference type="Proteomes" id="UP001227192">
    <property type="component" value="Unassembled WGS sequence"/>
</dbReference>
<feature type="domain" description="Reverse transcriptase Ty1/copia-type" evidence="1">
    <location>
        <begin position="2"/>
        <end position="130"/>
    </location>
</feature>
<proteinExistence type="predicted"/>